<feature type="chain" id="PRO_5046767199" description="Secretion system C-terminal sorting domain-containing protein" evidence="1">
    <location>
        <begin position="19"/>
        <end position="684"/>
    </location>
</feature>
<dbReference type="InterPro" id="IPR026444">
    <property type="entry name" value="Secre_tail"/>
</dbReference>
<feature type="signal peptide" evidence="1">
    <location>
        <begin position="1"/>
        <end position="18"/>
    </location>
</feature>
<evidence type="ECO:0000313" key="4">
    <source>
        <dbReference type="Proteomes" id="UP001354989"/>
    </source>
</evidence>
<sequence>MRSLFVMVLVMLPFFGQAQNPYQKFINALKQDLKLQSDPDHLTPKETEHTANQRAKTVSILKQFNKLSSLQQQNSRVASPAHPIDSVVSRVQNPETEEWANIAFDTYYYNEAGLLSEIKSDSIVPNSEDFTYRKQTYQYNTDGLVTHYLSQTLSDGEFITDGKEEYLYPDENTSVVIEYGYTNEGREYLSQKTTISIIDEYTNYREYLSYYSNDILSYGYRSTRSTSDNKNNIEEYKYQYDYNTNEGKWSAYQKIYRTYDEQRRQTEFIRWYSNSAGDQFESSIKHTFSFTEDGMDKTENHYSRANDEQEWALVWTVDFLYNQGDSLYVRNYHESTGVHIKEFELPNDEGSEIFVFTYESTEPQHFSGTENTKDAQGRPTLVKEYMINDNQQKDYERQLAYEYYDNTELIKTKITQPFNTDNGQWENYSKSEYDYVGEKESLHHYFMWDNNTEDWVLKSKFEETFYEDGGIKSRLREEVKSYSEYTEADEFLYITLAKSYYYSKDRWVGLHFYGHEYIYPDGTKESLLKIDDYWNRWDHNTGEWYLTERTKSEMFEPHSNAMIKWTDVFDLSLPEEFQNYRSVYYYANFDENQPEEEEQPEEEDALSAGKSIKISIYPNPAQSHLQIKSEINIEAVSIINSAGQTIRAFDQALNSYSVEGLPAGIYTVVVKSQGKQYSKRFIKE</sequence>
<organism evidence="3 4">
    <name type="scientific">Persicobacter psychrovividus</name>
    <dbReference type="NCBI Taxonomy" id="387638"/>
    <lineage>
        <taxon>Bacteria</taxon>
        <taxon>Pseudomonadati</taxon>
        <taxon>Bacteroidota</taxon>
        <taxon>Cytophagia</taxon>
        <taxon>Cytophagales</taxon>
        <taxon>Persicobacteraceae</taxon>
        <taxon>Persicobacter</taxon>
    </lineage>
</organism>
<accession>A0ABM7VEW0</accession>
<dbReference type="Proteomes" id="UP001354989">
    <property type="component" value="Chromosome"/>
</dbReference>
<protein>
    <recommendedName>
        <fullName evidence="2">Secretion system C-terminal sorting domain-containing protein</fullName>
    </recommendedName>
</protein>
<keyword evidence="4" id="KW-1185">Reference proteome</keyword>
<evidence type="ECO:0000256" key="1">
    <source>
        <dbReference type="SAM" id="SignalP"/>
    </source>
</evidence>
<name>A0ABM7VEW0_9BACT</name>
<reference evidence="3 4" key="1">
    <citation type="submission" date="2021-12" db="EMBL/GenBank/DDBJ databases">
        <title>Genome sequencing of bacteria with rrn-lacking chromosome and rrn-plasmid.</title>
        <authorList>
            <person name="Anda M."/>
            <person name="Iwasaki W."/>
        </authorList>
    </citation>
    <scope>NUCLEOTIDE SEQUENCE [LARGE SCALE GENOMIC DNA]</scope>
    <source>
        <strain evidence="3 4">NBRC 101262</strain>
    </source>
</reference>
<evidence type="ECO:0000313" key="3">
    <source>
        <dbReference type="EMBL" id="BDC99226.1"/>
    </source>
</evidence>
<feature type="domain" description="Secretion system C-terminal sorting" evidence="2">
    <location>
        <begin position="616"/>
        <end position="682"/>
    </location>
</feature>
<dbReference type="NCBIfam" id="TIGR04183">
    <property type="entry name" value="Por_Secre_tail"/>
    <property type="match status" value="1"/>
</dbReference>
<keyword evidence="1" id="KW-0732">Signal</keyword>
<dbReference type="Pfam" id="PF18962">
    <property type="entry name" value="Por_Secre_tail"/>
    <property type="match status" value="1"/>
</dbReference>
<dbReference type="EMBL" id="AP025292">
    <property type="protein sequence ID" value="BDC99226.1"/>
    <property type="molecule type" value="Genomic_DNA"/>
</dbReference>
<dbReference type="Gene3D" id="2.40.128.720">
    <property type="match status" value="1"/>
</dbReference>
<proteinExistence type="predicted"/>
<evidence type="ECO:0000259" key="2">
    <source>
        <dbReference type="Pfam" id="PF18962"/>
    </source>
</evidence>
<gene>
    <name evidence="3" type="ORF">PEPS_15070</name>
</gene>